<dbReference type="InterPro" id="IPR036737">
    <property type="entry name" value="OmpA-like_sf"/>
</dbReference>
<protein>
    <submittedName>
        <fullName evidence="3">OmpA family protein</fullName>
    </submittedName>
</protein>
<reference evidence="3 4" key="1">
    <citation type="submission" date="2021-04" db="EMBL/GenBank/DDBJ databases">
        <title>Genomics, taxonomy and metabolism of representatives of sulfur bacteria of the genus Thiothrix: Thiothrix fructosivorans QT, Thiothrix unzii A1T and three new species, Thiothrix subterranea sp. nov., Thiothrix litoralis sp. nov. and 'Candidatus Thiothrix anitrata' sp. nov.</title>
        <authorList>
            <person name="Ravin N.V."/>
            <person name="Smolyakov D."/>
            <person name="Rudenko T.S."/>
            <person name="Mardanov A.V."/>
            <person name="Beletsky A.V."/>
            <person name="Markov N.D."/>
            <person name="Fomenkov A.I."/>
            <person name="Roberts R.J."/>
            <person name="Karnachuk O.V."/>
            <person name="Novikov A."/>
            <person name="Grabovich M.Y."/>
        </authorList>
    </citation>
    <scope>NUCLEOTIDE SEQUENCE [LARGE SCALE GENOMIC DNA]</scope>
    <source>
        <strain evidence="3 4">AS</strain>
    </source>
</reference>
<name>A0ABX7X0J4_9GAMM</name>
<dbReference type="Gene3D" id="3.30.1330.60">
    <property type="entry name" value="OmpA-like domain"/>
    <property type="match status" value="1"/>
</dbReference>
<evidence type="ECO:0000259" key="2">
    <source>
        <dbReference type="PROSITE" id="PS51123"/>
    </source>
</evidence>
<gene>
    <name evidence="3" type="ORF">J9253_09520</name>
</gene>
<keyword evidence="4" id="KW-1185">Reference proteome</keyword>
<evidence type="ECO:0000313" key="3">
    <source>
        <dbReference type="EMBL" id="QTR48128.1"/>
    </source>
</evidence>
<sequence length="76" mass="8813">MLHRRYLDILQYAEIFPTASATISRAKSVILGKVADNMKACSQYRYRVETYSDQRDTDEEANDVLSARRAVAIRNW</sequence>
<evidence type="ECO:0000313" key="4">
    <source>
        <dbReference type="Proteomes" id="UP000672039"/>
    </source>
</evidence>
<dbReference type="RefSeq" id="WP_210224350.1">
    <property type="nucleotide sequence ID" value="NZ_CP072801.1"/>
</dbReference>
<keyword evidence="1" id="KW-0472">Membrane</keyword>
<dbReference type="Pfam" id="PF00691">
    <property type="entry name" value="OmpA"/>
    <property type="match status" value="1"/>
</dbReference>
<evidence type="ECO:0000256" key="1">
    <source>
        <dbReference type="PROSITE-ProRule" id="PRU00473"/>
    </source>
</evidence>
<dbReference type="PROSITE" id="PS51123">
    <property type="entry name" value="OMPA_2"/>
    <property type="match status" value="1"/>
</dbReference>
<dbReference type="SUPFAM" id="SSF103088">
    <property type="entry name" value="OmpA-like"/>
    <property type="match status" value="1"/>
</dbReference>
<dbReference type="EMBL" id="CP072801">
    <property type="protein sequence ID" value="QTR48128.1"/>
    <property type="molecule type" value="Genomic_DNA"/>
</dbReference>
<proteinExistence type="predicted"/>
<accession>A0ABX7X0J4</accession>
<organism evidence="3 4">
    <name type="scientific">Thiothrix litoralis</name>
    <dbReference type="NCBI Taxonomy" id="2891210"/>
    <lineage>
        <taxon>Bacteria</taxon>
        <taxon>Pseudomonadati</taxon>
        <taxon>Pseudomonadota</taxon>
        <taxon>Gammaproteobacteria</taxon>
        <taxon>Thiotrichales</taxon>
        <taxon>Thiotrichaceae</taxon>
        <taxon>Thiothrix</taxon>
    </lineage>
</organism>
<dbReference type="InterPro" id="IPR006665">
    <property type="entry name" value="OmpA-like"/>
</dbReference>
<dbReference type="Proteomes" id="UP000672039">
    <property type="component" value="Chromosome"/>
</dbReference>
<feature type="domain" description="OmpA-like" evidence="2">
    <location>
        <begin position="1"/>
        <end position="76"/>
    </location>
</feature>